<evidence type="ECO:0000256" key="6">
    <source>
        <dbReference type="ARBA" id="ARBA00023125"/>
    </source>
</evidence>
<dbReference type="PANTHER" id="PTHR30532">
    <property type="entry name" value="IRON III DICITRATE-BINDING PERIPLASMIC PROTEIN"/>
    <property type="match status" value="1"/>
</dbReference>
<evidence type="ECO:0000256" key="4">
    <source>
        <dbReference type="ARBA" id="ARBA00022729"/>
    </source>
</evidence>
<dbReference type="InterPro" id="IPR051313">
    <property type="entry name" value="Bact_iron-sidero_bind"/>
</dbReference>
<dbReference type="AlphaFoldDB" id="A0A559JJ84"/>
<accession>A0A559JJ84</accession>
<evidence type="ECO:0000256" key="7">
    <source>
        <dbReference type="ARBA" id="ARBA00023163"/>
    </source>
</evidence>
<keyword evidence="6" id="KW-0238">DNA-binding</keyword>
<dbReference type="Pfam" id="PF12833">
    <property type="entry name" value="HTH_18"/>
    <property type="match status" value="1"/>
</dbReference>
<dbReference type="PROSITE" id="PS50983">
    <property type="entry name" value="FE_B12_PBP"/>
    <property type="match status" value="1"/>
</dbReference>
<protein>
    <submittedName>
        <fullName evidence="10">Helix-turn-helix domain-containing protein</fullName>
    </submittedName>
</protein>
<dbReference type="InterPro" id="IPR018062">
    <property type="entry name" value="HTH_AraC-typ_CS"/>
</dbReference>
<dbReference type="Proteomes" id="UP000316330">
    <property type="component" value="Unassembled WGS sequence"/>
</dbReference>
<evidence type="ECO:0000256" key="2">
    <source>
        <dbReference type="ARBA" id="ARBA00008814"/>
    </source>
</evidence>
<feature type="domain" description="HTH araC/xylS-type" evidence="8">
    <location>
        <begin position="184"/>
        <end position="282"/>
    </location>
</feature>
<organism evidence="10 11">
    <name type="scientific">Cohnella terricola</name>
    <dbReference type="NCBI Taxonomy" id="1289167"/>
    <lineage>
        <taxon>Bacteria</taxon>
        <taxon>Bacillati</taxon>
        <taxon>Bacillota</taxon>
        <taxon>Bacilli</taxon>
        <taxon>Bacillales</taxon>
        <taxon>Paenibacillaceae</taxon>
        <taxon>Cohnella</taxon>
    </lineage>
</organism>
<proteinExistence type="inferred from homology"/>
<dbReference type="Gene3D" id="1.10.10.60">
    <property type="entry name" value="Homeodomain-like"/>
    <property type="match status" value="2"/>
</dbReference>
<dbReference type="SUPFAM" id="SSF53807">
    <property type="entry name" value="Helical backbone' metal receptor"/>
    <property type="match status" value="1"/>
</dbReference>
<name>A0A559JJ84_9BACL</name>
<evidence type="ECO:0000313" key="11">
    <source>
        <dbReference type="Proteomes" id="UP000316330"/>
    </source>
</evidence>
<comment type="caution">
    <text evidence="10">The sequence shown here is derived from an EMBL/GenBank/DDBJ whole genome shotgun (WGS) entry which is preliminary data.</text>
</comment>
<evidence type="ECO:0000256" key="1">
    <source>
        <dbReference type="ARBA" id="ARBA00004196"/>
    </source>
</evidence>
<dbReference type="GO" id="GO:0030288">
    <property type="term" value="C:outer membrane-bounded periplasmic space"/>
    <property type="evidence" value="ECO:0007669"/>
    <property type="project" value="TreeGrafter"/>
</dbReference>
<dbReference type="SMART" id="SM00342">
    <property type="entry name" value="HTH_ARAC"/>
    <property type="match status" value="1"/>
</dbReference>
<evidence type="ECO:0000256" key="3">
    <source>
        <dbReference type="ARBA" id="ARBA00022448"/>
    </source>
</evidence>
<dbReference type="Gene3D" id="3.40.50.1980">
    <property type="entry name" value="Nitrogenase molybdenum iron protein domain"/>
    <property type="match status" value="2"/>
</dbReference>
<dbReference type="GO" id="GO:0043565">
    <property type="term" value="F:sequence-specific DNA binding"/>
    <property type="evidence" value="ECO:0007669"/>
    <property type="project" value="InterPro"/>
</dbReference>
<sequence length="605" mass="68797">MSKGCIRITSTINLEEHLQLWNQAHLQLIEVRLCTVEVAMDFSMPTSGFIYAADHIQYVEFGDVRYTEPADIVLHGGSGTPVKIVPRFNRGRFYLVTYHAEWGRNTDSRWRRLAEQSHFGERVSTVHAGAETSLRMLLHTMEEIWQQRQPGAQLQAKAYFLSFLYEWIKMQHQQSERTDSSPIAQVIQYMQHFYAQPITLKQLAERASYSVPHLCALFREATGYTAIEFLTRLRVEAAKTLLTDSTLGLPEVAEKVGYRDPSYFGRVFKRIVGLSPLHYKHAGQNKPSLAPGPATEVSEFNPLTIKRSLLRNIEHALGEAEITAIPQRIIALDWTMAEYLLALGIIPLGVSEACDMHRWVGLPMTIPDGIEDIGPRIQPDLQRIAELSPDLIIGIRSLTAPHYDALQQIAPTVAYDLFPPRKQTSEYESLEFSFRHLASVLDRGTLAAGIQYRLEDSYKEMREHIRTSRIVTSKVMIAFGYSRHQNSLLRLSNDGSLSVGVLERLGLTNAFKPGHYEPYGFTTAHIDEIEIEDNALMMYVVQRDDKIALSRLLKERNWRMLNVSSHRRSLMIPSGMIWPYGGPLSVNRLAVAATRSLTLQSSRYR</sequence>
<dbReference type="InterPro" id="IPR018060">
    <property type="entry name" value="HTH_AraC"/>
</dbReference>
<evidence type="ECO:0000259" key="9">
    <source>
        <dbReference type="PROSITE" id="PS50983"/>
    </source>
</evidence>
<keyword evidence="4" id="KW-0732">Signal</keyword>
<dbReference type="PRINTS" id="PR00032">
    <property type="entry name" value="HTHARAC"/>
</dbReference>
<dbReference type="GO" id="GO:0003700">
    <property type="term" value="F:DNA-binding transcription factor activity"/>
    <property type="evidence" value="ECO:0007669"/>
    <property type="project" value="InterPro"/>
</dbReference>
<keyword evidence="11" id="KW-1185">Reference proteome</keyword>
<reference evidence="10 11" key="1">
    <citation type="submission" date="2019-07" db="EMBL/GenBank/DDBJ databases">
        <authorList>
            <person name="Kim J."/>
        </authorList>
    </citation>
    <scope>NUCLEOTIDE SEQUENCE [LARGE SCALE GENOMIC DNA]</scope>
    <source>
        <strain evidence="10 11">G13</strain>
    </source>
</reference>
<keyword evidence="3" id="KW-0813">Transport</keyword>
<dbReference type="CDD" id="cd01146">
    <property type="entry name" value="FhuD"/>
    <property type="match status" value="1"/>
</dbReference>
<dbReference type="InterPro" id="IPR009057">
    <property type="entry name" value="Homeodomain-like_sf"/>
</dbReference>
<dbReference type="PROSITE" id="PS00041">
    <property type="entry name" value="HTH_ARAC_FAMILY_1"/>
    <property type="match status" value="1"/>
</dbReference>
<comment type="similarity">
    <text evidence="2">Belongs to the bacterial solute-binding protein 8 family.</text>
</comment>
<keyword evidence="5" id="KW-0805">Transcription regulation</keyword>
<dbReference type="PANTHER" id="PTHR30532:SF1">
    <property type="entry name" value="IRON(3+)-HYDROXAMATE-BINDING PROTEIN FHUD"/>
    <property type="match status" value="1"/>
</dbReference>
<evidence type="ECO:0000259" key="8">
    <source>
        <dbReference type="PROSITE" id="PS01124"/>
    </source>
</evidence>
<gene>
    <name evidence="10" type="ORF">FPZ45_13515</name>
</gene>
<comment type="subcellular location">
    <subcellularLocation>
        <location evidence="1">Cell envelope</location>
    </subcellularLocation>
</comment>
<dbReference type="PROSITE" id="PS01124">
    <property type="entry name" value="HTH_ARAC_FAMILY_2"/>
    <property type="match status" value="1"/>
</dbReference>
<keyword evidence="7" id="KW-0804">Transcription</keyword>
<dbReference type="EMBL" id="VNJJ01000006">
    <property type="protein sequence ID" value="TVX99935.1"/>
    <property type="molecule type" value="Genomic_DNA"/>
</dbReference>
<dbReference type="OrthoDB" id="9793175at2"/>
<feature type="domain" description="Fe/B12 periplasmic-binding" evidence="9">
    <location>
        <begin position="328"/>
        <end position="601"/>
    </location>
</feature>
<dbReference type="InterPro" id="IPR002491">
    <property type="entry name" value="ABC_transptr_periplasmic_BD"/>
</dbReference>
<evidence type="ECO:0000313" key="10">
    <source>
        <dbReference type="EMBL" id="TVX99935.1"/>
    </source>
</evidence>
<dbReference type="Pfam" id="PF01497">
    <property type="entry name" value="Peripla_BP_2"/>
    <property type="match status" value="1"/>
</dbReference>
<dbReference type="InterPro" id="IPR020449">
    <property type="entry name" value="Tscrpt_reg_AraC-type_HTH"/>
</dbReference>
<dbReference type="SUPFAM" id="SSF46689">
    <property type="entry name" value="Homeodomain-like"/>
    <property type="match status" value="2"/>
</dbReference>
<evidence type="ECO:0000256" key="5">
    <source>
        <dbReference type="ARBA" id="ARBA00023015"/>
    </source>
</evidence>
<dbReference type="GO" id="GO:1901678">
    <property type="term" value="P:iron coordination entity transport"/>
    <property type="evidence" value="ECO:0007669"/>
    <property type="project" value="UniProtKB-ARBA"/>
</dbReference>